<evidence type="ECO:0000313" key="3">
    <source>
        <dbReference type="EMBL" id="KAL2859985.1"/>
    </source>
</evidence>
<accession>A0ABR4L613</accession>
<reference evidence="3 4" key="1">
    <citation type="submission" date="2024-07" db="EMBL/GenBank/DDBJ databases">
        <title>Section-level genome sequencing and comparative genomics of Aspergillus sections Usti and Cavernicolus.</title>
        <authorList>
            <consortium name="Lawrence Berkeley National Laboratory"/>
            <person name="Nybo J.L."/>
            <person name="Vesth T.C."/>
            <person name="Theobald S."/>
            <person name="Frisvad J.C."/>
            <person name="Larsen T.O."/>
            <person name="Kjaerboelling I."/>
            <person name="Rothschild-Mancinelli K."/>
            <person name="Lyhne E.K."/>
            <person name="Kogle M.E."/>
            <person name="Barry K."/>
            <person name="Clum A."/>
            <person name="Na H."/>
            <person name="Ledsgaard L."/>
            <person name="Lin J."/>
            <person name="Lipzen A."/>
            <person name="Kuo A."/>
            <person name="Riley R."/>
            <person name="Mondo S."/>
            <person name="Labutti K."/>
            <person name="Haridas S."/>
            <person name="Pangalinan J."/>
            <person name="Salamov A.A."/>
            <person name="Simmons B.A."/>
            <person name="Magnuson J.K."/>
            <person name="Chen J."/>
            <person name="Drula E."/>
            <person name="Henrissat B."/>
            <person name="Wiebenga A."/>
            <person name="Lubbers R.J."/>
            <person name="Gomes A.C."/>
            <person name="Macurrencykelacurrency M.R."/>
            <person name="Stajich J."/>
            <person name="Grigoriev I.V."/>
            <person name="Mortensen U.H."/>
            <person name="De Vries R.P."/>
            <person name="Baker S.E."/>
            <person name="Andersen M.R."/>
        </authorList>
    </citation>
    <scope>NUCLEOTIDE SEQUENCE [LARGE SCALE GENOMIC DNA]</scope>
    <source>
        <strain evidence="3 4">CBS 449.75</strain>
    </source>
</reference>
<dbReference type="SMART" id="SM00248">
    <property type="entry name" value="ANK"/>
    <property type="match status" value="5"/>
</dbReference>
<evidence type="ECO:0000313" key="4">
    <source>
        <dbReference type="Proteomes" id="UP001610432"/>
    </source>
</evidence>
<keyword evidence="4" id="KW-1185">Reference proteome</keyword>
<proteinExistence type="predicted"/>
<dbReference type="PANTHER" id="PTHR24173:SF74">
    <property type="entry name" value="ANKYRIN REPEAT DOMAIN-CONTAINING PROTEIN 16"/>
    <property type="match status" value="1"/>
</dbReference>
<comment type="caution">
    <text evidence="3">The sequence shown here is derived from an EMBL/GenBank/DDBJ whole genome shotgun (WGS) entry which is preliminary data.</text>
</comment>
<keyword evidence="1" id="KW-0677">Repeat</keyword>
<dbReference type="SUPFAM" id="SSF48403">
    <property type="entry name" value="Ankyrin repeat"/>
    <property type="match status" value="1"/>
</dbReference>
<gene>
    <name evidence="3" type="ORF">BJX67DRAFT_386431</name>
</gene>
<dbReference type="PANTHER" id="PTHR24173">
    <property type="entry name" value="ANKYRIN REPEAT CONTAINING"/>
    <property type="match status" value="1"/>
</dbReference>
<dbReference type="Pfam" id="PF00023">
    <property type="entry name" value="Ank"/>
    <property type="match status" value="1"/>
</dbReference>
<dbReference type="GeneID" id="98149134"/>
<name>A0ABR4L613_9EURO</name>
<dbReference type="Pfam" id="PF12796">
    <property type="entry name" value="Ank_2"/>
    <property type="match status" value="2"/>
</dbReference>
<dbReference type="InterPro" id="IPR036770">
    <property type="entry name" value="Ankyrin_rpt-contain_sf"/>
</dbReference>
<dbReference type="InterPro" id="IPR015943">
    <property type="entry name" value="WD40/YVTN_repeat-like_dom_sf"/>
</dbReference>
<evidence type="ECO:0000256" key="1">
    <source>
        <dbReference type="ARBA" id="ARBA00022737"/>
    </source>
</evidence>
<sequence length="461" mass="51212">MLLAQDGILINLRGEGTGATALATAVIHDQVEVVRCLLEEEGMSINEPTEYSDENCHGGNPLTFAALRGNEEILLLLLNHPDINVEYQDAYGRTALNNAAGCDHANIVRLLLERDCIDVNTRDNDGRTPLITAAQGGCERSVKALLDDARTDTSWRNEYNETALVLAALNGHKEIVAMLLQSNRDFPKASIDEALEYAKDEVRQLLLQELRRFSGTAEAKPFLIPMLPSPRMPLHDSVNELLHRGLNEKGDGGLARANDHYKLGPRVYTATRDRAIYVFCLPLTADEQYRVTTEPEVKLPAPPDVVYPTASLEVRLVAYTTKNALTCMDWSGKEIWRYNFNIPSQEEQYMNGSATPGFSADGQVLWLYQPEQAWKGRDFIDTIFAFDALRGTLLSTAELGSSGHGASFFTQHGSQEMLLEVGEGQERSCLYQTQLRDGAINVFEYQSVGDSFVLQVLPTLR</sequence>
<protein>
    <submittedName>
        <fullName evidence="3">Ankyrin repeat-containing domain protein</fullName>
    </submittedName>
</protein>
<evidence type="ECO:0000256" key="2">
    <source>
        <dbReference type="ARBA" id="ARBA00023043"/>
    </source>
</evidence>
<dbReference type="Proteomes" id="UP001610432">
    <property type="component" value="Unassembled WGS sequence"/>
</dbReference>
<dbReference type="EMBL" id="JBFXLQ010000091">
    <property type="protein sequence ID" value="KAL2859985.1"/>
    <property type="molecule type" value="Genomic_DNA"/>
</dbReference>
<keyword evidence="2" id="KW-0040">ANK repeat</keyword>
<dbReference type="InterPro" id="IPR002110">
    <property type="entry name" value="Ankyrin_rpt"/>
</dbReference>
<dbReference type="RefSeq" id="XP_070880541.1">
    <property type="nucleotide sequence ID" value="XM_071034062.1"/>
</dbReference>
<dbReference type="Gene3D" id="2.130.10.10">
    <property type="entry name" value="YVTN repeat-like/Quinoprotein amine dehydrogenase"/>
    <property type="match status" value="1"/>
</dbReference>
<dbReference type="Gene3D" id="1.25.40.20">
    <property type="entry name" value="Ankyrin repeat-containing domain"/>
    <property type="match status" value="1"/>
</dbReference>
<organism evidence="3 4">
    <name type="scientific">Aspergillus lucknowensis</name>
    <dbReference type="NCBI Taxonomy" id="176173"/>
    <lineage>
        <taxon>Eukaryota</taxon>
        <taxon>Fungi</taxon>
        <taxon>Dikarya</taxon>
        <taxon>Ascomycota</taxon>
        <taxon>Pezizomycotina</taxon>
        <taxon>Eurotiomycetes</taxon>
        <taxon>Eurotiomycetidae</taxon>
        <taxon>Eurotiales</taxon>
        <taxon>Aspergillaceae</taxon>
        <taxon>Aspergillus</taxon>
        <taxon>Aspergillus subgen. Nidulantes</taxon>
    </lineage>
</organism>